<comment type="caution">
    <text evidence="1">The sequence shown here is derived from an EMBL/GenBank/DDBJ whole genome shotgun (WGS) entry which is preliminary data.</text>
</comment>
<organism evidence="1 2">
    <name type="scientific">Champsocephalus gunnari</name>
    <name type="common">Mackerel icefish</name>
    <dbReference type="NCBI Taxonomy" id="52237"/>
    <lineage>
        <taxon>Eukaryota</taxon>
        <taxon>Metazoa</taxon>
        <taxon>Chordata</taxon>
        <taxon>Craniata</taxon>
        <taxon>Vertebrata</taxon>
        <taxon>Euteleostomi</taxon>
        <taxon>Actinopterygii</taxon>
        <taxon>Neopterygii</taxon>
        <taxon>Teleostei</taxon>
        <taxon>Neoteleostei</taxon>
        <taxon>Acanthomorphata</taxon>
        <taxon>Eupercaria</taxon>
        <taxon>Perciformes</taxon>
        <taxon>Notothenioidei</taxon>
        <taxon>Channichthyidae</taxon>
        <taxon>Champsocephalus</taxon>
    </lineage>
</organism>
<keyword evidence="2" id="KW-1185">Reference proteome</keyword>
<dbReference type="AlphaFoldDB" id="A0AAN8HPS2"/>
<evidence type="ECO:0000313" key="1">
    <source>
        <dbReference type="EMBL" id="KAK5923856.1"/>
    </source>
</evidence>
<name>A0AAN8HPS2_CHAGU</name>
<protein>
    <submittedName>
        <fullName evidence="1">Uncharacterized protein</fullName>
    </submittedName>
</protein>
<accession>A0AAN8HPS2</accession>
<sequence>MQFTVIPWVYLFSELSAPVVPRSPQPLSHGLTPFGLPMARWSRRSTVAGTVDHKSCLFPLVATASAHWMPFFIPADRSQKEEKVGVRKCEVHSERGTIVMASFGVNLKSGHLSLSDISC</sequence>
<reference evidence="1 2" key="1">
    <citation type="journal article" date="2023" name="Mol. Biol. Evol.">
        <title>Genomics of Secondarily Temperate Adaptation in the Only Non-Antarctic Icefish.</title>
        <authorList>
            <person name="Rivera-Colon A.G."/>
            <person name="Rayamajhi N."/>
            <person name="Minhas B.F."/>
            <person name="Madrigal G."/>
            <person name="Bilyk K.T."/>
            <person name="Yoon V."/>
            <person name="Hune M."/>
            <person name="Gregory S."/>
            <person name="Cheng C.H.C."/>
            <person name="Catchen J.M."/>
        </authorList>
    </citation>
    <scope>NUCLEOTIDE SEQUENCE [LARGE SCALE GENOMIC DNA]</scope>
    <source>
        <tissue evidence="1">White muscle</tissue>
    </source>
</reference>
<evidence type="ECO:0000313" key="2">
    <source>
        <dbReference type="Proteomes" id="UP001331515"/>
    </source>
</evidence>
<gene>
    <name evidence="1" type="ORF">CgunFtcFv8_000787</name>
</gene>
<dbReference type="Proteomes" id="UP001331515">
    <property type="component" value="Unassembled WGS sequence"/>
</dbReference>
<dbReference type="EMBL" id="JAURVH010001521">
    <property type="protein sequence ID" value="KAK5923856.1"/>
    <property type="molecule type" value="Genomic_DNA"/>
</dbReference>
<proteinExistence type="predicted"/>